<keyword evidence="1" id="KW-0472">Membrane</keyword>
<keyword evidence="1" id="KW-0812">Transmembrane</keyword>
<protein>
    <recommendedName>
        <fullName evidence="4">Prepilin-type N-terminal cleavage/methylation domain-containing protein</fullName>
    </recommendedName>
</protein>
<name>A0A1G2R1Z8_9BACT</name>
<dbReference type="EMBL" id="MHTT01000003">
    <property type="protein sequence ID" value="OHA66409.1"/>
    <property type="molecule type" value="Genomic_DNA"/>
</dbReference>
<sequence length="173" mass="19359">MPEHQNFNSTKGISIIELLIVIVIIGVGIAALLSFGTFTLRTALLHKQTLQASFLVKEAVESLRNYRDNTGWDDDDPADQYDGLGTVPTAVPLHLELSLDSPPRWQLLSGAETIGIFERKVILEPVERDLSDNIVEAGGVLDSQTKKATVRVLWTERNLARQIETITYFTNWR</sequence>
<keyword evidence="1" id="KW-1133">Transmembrane helix</keyword>
<dbReference type="STRING" id="1802448.A2672_01250"/>
<dbReference type="Pfam" id="PF07963">
    <property type="entry name" value="N_methyl"/>
    <property type="match status" value="1"/>
</dbReference>
<organism evidence="2 3">
    <name type="scientific">Candidatus Wildermuthbacteria bacterium RIFCSPHIGHO2_01_FULL_49_22b</name>
    <dbReference type="NCBI Taxonomy" id="1802448"/>
    <lineage>
        <taxon>Bacteria</taxon>
        <taxon>Candidatus Wildermuthiibacteriota</taxon>
    </lineage>
</organism>
<reference evidence="2 3" key="1">
    <citation type="journal article" date="2016" name="Nat. Commun.">
        <title>Thousands of microbial genomes shed light on interconnected biogeochemical processes in an aquifer system.</title>
        <authorList>
            <person name="Anantharaman K."/>
            <person name="Brown C.T."/>
            <person name="Hug L.A."/>
            <person name="Sharon I."/>
            <person name="Castelle C.J."/>
            <person name="Probst A.J."/>
            <person name="Thomas B.C."/>
            <person name="Singh A."/>
            <person name="Wilkins M.J."/>
            <person name="Karaoz U."/>
            <person name="Brodie E.L."/>
            <person name="Williams K.H."/>
            <person name="Hubbard S.S."/>
            <person name="Banfield J.F."/>
        </authorList>
    </citation>
    <scope>NUCLEOTIDE SEQUENCE [LARGE SCALE GENOMIC DNA]</scope>
</reference>
<feature type="transmembrane region" description="Helical" evidence="1">
    <location>
        <begin position="12"/>
        <end position="38"/>
    </location>
</feature>
<proteinExistence type="predicted"/>
<comment type="caution">
    <text evidence="2">The sequence shown here is derived from an EMBL/GenBank/DDBJ whole genome shotgun (WGS) entry which is preliminary data.</text>
</comment>
<dbReference type="Proteomes" id="UP000178065">
    <property type="component" value="Unassembled WGS sequence"/>
</dbReference>
<dbReference type="InterPro" id="IPR012902">
    <property type="entry name" value="N_methyl_site"/>
</dbReference>
<evidence type="ECO:0000256" key="1">
    <source>
        <dbReference type="SAM" id="Phobius"/>
    </source>
</evidence>
<accession>A0A1G2R1Z8</accession>
<evidence type="ECO:0000313" key="2">
    <source>
        <dbReference type="EMBL" id="OHA66409.1"/>
    </source>
</evidence>
<gene>
    <name evidence="2" type="ORF">A2672_01250</name>
</gene>
<evidence type="ECO:0008006" key="4">
    <source>
        <dbReference type="Google" id="ProtNLM"/>
    </source>
</evidence>
<dbReference type="AlphaFoldDB" id="A0A1G2R1Z8"/>
<evidence type="ECO:0000313" key="3">
    <source>
        <dbReference type="Proteomes" id="UP000178065"/>
    </source>
</evidence>